<accession>A0A8X6QPR4</accession>
<evidence type="ECO:0000256" key="1">
    <source>
        <dbReference type="SAM" id="Phobius"/>
    </source>
</evidence>
<evidence type="ECO:0000313" key="2">
    <source>
        <dbReference type="EMBL" id="GFU30293.1"/>
    </source>
</evidence>
<keyword evidence="1" id="KW-1133">Transmembrane helix</keyword>
<name>A0A8X6QPR4_NEPPI</name>
<evidence type="ECO:0000313" key="3">
    <source>
        <dbReference type="Proteomes" id="UP000887013"/>
    </source>
</evidence>
<reference evidence="2" key="1">
    <citation type="submission" date="2020-08" db="EMBL/GenBank/DDBJ databases">
        <title>Multicomponent nature underlies the extraordinary mechanical properties of spider dragline silk.</title>
        <authorList>
            <person name="Kono N."/>
            <person name="Nakamura H."/>
            <person name="Mori M."/>
            <person name="Yoshida Y."/>
            <person name="Ohtoshi R."/>
            <person name="Malay A.D."/>
            <person name="Moran D.A.P."/>
            <person name="Tomita M."/>
            <person name="Numata K."/>
            <person name="Arakawa K."/>
        </authorList>
    </citation>
    <scope>NUCLEOTIDE SEQUENCE</scope>
</reference>
<feature type="transmembrane region" description="Helical" evidence="1">
    <location>
        <begin position="51"/>
        <end position="68"/>
    </location>
</feature>
<keyword evidence="1" id="KW-0472">Membrane</keyword>
<dbReference type="AlphaFoldDB" id="A0A8X6QPR4"/>
<proteinExistence type="predicted"/>
<protein>
    <submittedName>
        <fullName evidence="2">Uncharacterized protein</fullName>
    </submittedName>
</protein>
<comment type="caution">
    <text evidence="2">The sequence shown here is derived from an EMBL/GenBank/DDBJ whole genome shotgun (WGS) entry which is preliminary data.</text>
</comment>
<keyword evidence="3" id="KW-1185">Reference proteome</keyword>
<organism evidence="2 3">
    <name type="scientific">Nephila pilipes</name>
    <name type="common">Giant wood spider</name>
    <name type="synonym">Nephila maculata</name>
    <dbReference type="NCBI Taxonomy" id="299642"/>
    <lineage>
        <taxon>Eukaryota</taxon>
        <taxon>Metazoa</taxon>
        <taxon>Ecdysozoa</taxon>
        <taxon>Arthropoda</taxon>
        <taxon>Chelicerata</taxon>
        <taxon>Arachnida</taxon>
        <taxon>Araneae</taxon>
        <taxon>Araneomorphae</taxon>
        <taxon>Entelegynae</taxon>
        <taxon>Araneoidea</taxon>
        <taxon>Nephilidae</taxon>
        <taxon>Nephila</taxon>
    </lineage>
</organism>
<dbReference type="Proteomes" id="UP000887013">
    <property type="component" value="Unassembled WGS sequence"/>
</dbReference>
<gene>
    <name evidence="2" type="ORF">NPIL_292081</name>
</gene>
<dbReference type="EMBL" id="BMAW01033459">
    <property type="protein sequence ID" value="GFU30293.1"/>
    <property type="molecule type" value="Genomic_DNA"/>
</dbReference>
<sequence length="124" mass="14125">MLRTNSDNRVLSKCSLQFDAKDQIFGRRKIAFASYQYSSTMFLDLNNVTNTIWYTMSYFFAPTLLIVAQTDFMFPPVYVSPLELNPDIVSLFNHYIMRILFNSVISRSLGSSLTVVLKLSSGGL</sequence>
<keyword evidence="1" id="KW-0812">Transmembrane</keyword>